<dbReference type="Proteomes" id="UP001638806">
    <property type="component" value="Unassembled WGS sequence"/>
</dbReference>
<organism evidence="1 2">
    <name type="scientific">Purpureocillium lilacinum</name>
    <name type="common">Paecilomyces lilacinus</name>
    <dbReference type="NCBI Taxonomy" id="33203"/>
    <lineage>
        <taxon>Eukaryota</taxon>
        <taxon>Fungi</taxon>
        <taxon>Dikarya</taxon>
        <taxon>Ascomycota</taxon>
        <taxon>Pezizomycotina</taxon>
        <taxon>Sordariomycetes</taxon>
        <taxon>Hypocreomycetidae</taxon>
        <taxon>Hypocreales</taxon>
        <taxon>Ophiocordycipitaceae</taxon>
        <taxon>Purpureocillium</taxon>
    </lineage>
</organism>
<evidence type="ECO:0000313" key="1">
    <source>
        <dbReference type="EMBL" id="KAL3952745.1"/>
    </source>
</evidence>
<keyword evidence="2" id="KW-1185">Reference proteome</keyword>
<gene>
    <name evidence="1" type="ORF">ACCO45_012688</name>
</gene>
<name>A0ACC4DBT9_PURLI</name>
<evidence type="ECO:0000313" key="2">
    <source>
        <dbReference type="Proteomes" id="UP001638806"/>
    </source>
</evidence>
<protein>
    <submittedName>
        <fullName evidence="1">Uncharacterized protein</fullName>
    </submittedName>
</protein>
<reference evidence="1" key="1">
    <citation type="submission" date="2024-12" db="EMBL/GenBank/DDBJ databases">
        <title>Comparative genomics and development of molecular markers within Purpureocillium lilacinum and among Purpureocillium species.</title>
        <authorList>
            <person name="Yeh Z.-Y."/>
            <person name="Ni N.-T."/>
            <person name="Lo P.-H."/>
            <person name="Mushyakhwo K."/>
            <person name="Lin C.-F."/>
            <person name="Nai Y.-S."/>
        </authorList>
    </citation>
    <scope>NUCLEOTIDE SEQUENCE</scope>
    <source>
        <strain evidence="1">NCHU-NPUST-175</strain>
    </source>
</reference>
<dbReference type="EMBL" id="JBGNUJ010000012">
    <property type="protein sequence ID" value="KAL3952745.1"/>
    <property type="molecule type" value="Genomic_DNA"/>
</dbReference>
<sequence>MKVDLVEIGTYQGPVLVSQALISPGYQAMQTSYTQMTSRQTGLHGGASNSTRKLQPAFVFLSSNSSFPLTEDDDTPDVAYVSDPEPTADVGENSIGACPYYTKSTDRKYTITLSLPNSRDVRAVPNPRYTKVESMEAQAYRNSS</sequence>
<comment type="caution">
    <text evidence="1">The sequence shown here is derived from an EMBL/GenBank/DDBJ whole genome shotgun (WGS) entry which is preliminary data.</text>
</comment>
<accession>A0ACC4DBT9</accession>
<proteinExistence type="predicted"/>